<dbReference type="InParanoid" id="A0A482WUE2"/>
<keyword evidence="3" id="KW-1185">Reference proteome</keyword>
<evidence type="ECO:0000313" key="2">
    <source>
        <dbReference type="EMBL" id="RZF36650.1"/>
    </source>
</evidence>
<reference evidence="2 3" key="1">
    <citation type="journal article" date="2017" name="Gigascience">
        <title>Genome sequence of the small brown planthopper, Laodelphax striatellus.</title>
        <authorList>
            <person name="Zhu J."/>
            <person name="Jiang F."/>
            <person name="Wang X."/>
            <person name="Yang P."/>
            <person name="Bao Y."/>
            <person name="Zhao W."/>
            <person name="Wang W."/>
            <person name="Lu H."/>
            <person name="Wang Q."/>
            <person name="Cui N."/>
            <person name="Li J."/>
            <person name="Chen X."/>
            <person name="Luo L."/>
            <person name="Yu J."/>
            <person name="Kang L."/>
            <person name="Cui F."/>
        </authorList>
    </citation>
    <scope>NUCLEOTIDE SEQUENCE [LARGE SCALE GENOMIC DNA]</scope>
    <source>
        <strain evidence="2">Lst14</strain>
    </source>
</reference>
<dbReference type="EMBL" id="QKKF02026118">
    <property type="protein sequence ID" value="RZF36650.1"/>
    <property type="molecule type" value="Genomic_DNA"/>
</dbReference>
<organism evidence="2 3">
    <name type="scientific">Laodelphax striatellus</name>
    <name type="common">Small brown planthopper</name>
    <name type="synonym">Delphax striatella</name>
    <dbReference type="NCBI Taxonomy" id="195883"/>
    <lineage>
        <taxon>Eukaryota</taxon>
        <taxon>Metazoa</taxon>
        <taxon>Ecdysozoa</taxon>
        <taxon>Arthropoda</taxon>
        <taxon>Hexapoda</taxon>
        <taxon>Insecta</taxon>
        <taxon>Pterygota</taxon>
        <taxon>Neoptera</taxon>
        <taxon>Paraneoptera</taxon>
        <taxon>Hemiptera</taxon>
        <taxon>Auchenorrhyncha</taxon>
        <taxon>Fulgoroidea</taxon>
        <taxon>Delphacidae</taxon>
        <taxon>Criomorphinae</taxon>
        <taxon>Laodelphax</taxon>
    </lineage>
</organism>
<accession>A0A482WUE2</accession>
<sequence>MFSCSFSVFLEILARVWLYSRQSGVNLCYNNSTSDNNAYISIAGGISRVCSERLFSCGGLGAASVCVCVGRPARWSVLPPPSQPAHGNGLAQPVLLLSRRCVSLSLTHTYIPSVCVCCRARQSRSLADAEFAVRSQSLVELSCSSSSRIAGVRQARRQPTVLIRGVMPAASNVVVQLLCLV</sequence>
<feature type="signal peptide" evidence="1">
    <location>
        <begin position="1"/>
        <end position="18"/>
    </location>
</feature>
<feature type="chain" id="PRO_5019751024" description="Secreted protein" evidence="1">
    <location>
        <begin position="19"/>
        <end position="181"/>
    </location>
</feature>
<dbReference type="Proteomes" id="UP000291343">
    <property type="component" value="Unassembled WGS sequence"/>
</dbReference>
<gene>
    <name evidence="2" type="ORF">LSTR_LSTR012329</name>
</gene>
<keyword evidence="1" id="KW-0732">Signal</keyword>
<name>A0A482WUE2_LAOST</name>
<protein>
    <recommendedName>
        <fullName evidence="4">Secreted protein</fullName>
    </recommendedName>
</protein>
<comment type="caution">
    <text evidence="2">The sequence shown here is derived from an EMBL/GenBank/DDBJ whole genome shotgun (WGS) entry which is preliminary data.</text>
</comment>
<evidence type="ECO:0000313" key="3">
    <source>
        <dbReference type="Proteomes" id="UP000291343"/>
    </source>
</evidence>
<evidence type="ECO:0008006" key="4">
    <source>
        <dbReference type="Google" id="ProtNLM"/>
    </source>
</evidence>
<evidence type="ECO:0000256" key="1">
    <source>
        <dbReference type="SAM" id="SignalP"/>
    </source>
</evidence>
<proteinExistence type="predicted"/>
<dbReference type="AlphaFoldDB" id="A0A482WUE2"/>